<evidence type="ECO:0000256" key="5">
    <source>
        <dbReference type="NCBIfam" id="TIGR02228"/>
    </source>
</evidence>
<gene>
    <name evidence="8" type="ORF">ADS79_30995</name>
    <name evidence="7" type="ORF">BRE01_51660</name>
</gene>
<dbReference type="Proteomes" id="UP000319578">
    <property type="component" value="Unassembled WGS sequence"/>
</dbReference>
<dbReference type="GO" id="GO:0004252">
    <property type="term" value="F:serine-type endopeptidase activity"/>
    <property type="evidence" value="ECO:0007669"/>
    <property type="project" value="UniProtKB-UniRule"/>
</dbReference>
<dbReference type="OrthoDB" id="2243765at2"/>
<protein>
    <recommendedName>
        <fullName evidence="5">Signal peptidase I</fullName>
        <ecNumber evidence="5">3.4.21.89</ecNumber>
    </recommendedName>
</protein>
<evidence type="ECO:0000256" key="6">
    <source>
        <dbReference type="SAM" id="Phobius"/>
    </source>
</evidence>
<reference evidence="7 10" key="3">
    <citation type="submission" date="2019-06" db="EMBL/GenBank/DDBJ databases">
        <title>Whole genome shotgun sequence of Brevibacillus reuszeri NBRC 15719.</title>
        <authorList>
            <person name="Hosoyama A."/>
            <person name="Uohara A."/>
            <person name="Ohji S."/>
            <person name="Ichikawa N."/>
        </authorList>
    </citation>
    <scope>NUCLEOTIDE SEQUENCE [LARGE SCALE GENOMIC DNA]</scope>
    <source>
        <strain evidence="7 10">NBRC 15719</strain>
    </source>
</reference>
<dbReference type="InterPro" id="IPR019533">
    <property type="entry name" value="Peptidase_S26"/>
</dbReference>
<dbReference type="CDD" id="cd06530">
    <property type="entry name" value="S26_SPase_I"/>
    <property type="match status" value="1"/>
</dbReference>
<dbReference type="PANTHER" id="PTHR10806:SF6">
    <property type="entry name" value="SIGNAL PEPTIDASE COMPLEX CATALYTIC SUBUNIT SEC11"/>
    <property type="match status" value="1"/>
</dbReference>
<dbReference type="AlphaFoldDB" id="A0A0K9YJW2"/>
<keyword evidence="3 6" id="KW-1133">Transmembrane helix</keyword>
<keyword evidence="4 6" id="KW-0472">Membrane</keyword>
<dbReference type="RefSeq" id="WP_049742333.1">
    <property type="nucleotide sequence ID" value="NZ_BJON01000021.1"/>
</dbReference>
<evidence type="ECO:0000256" key="4">
    <source>
        <dbReference type="ARBA" id="ARBA00023136"/>
    </source>
</evidence>
<dbReference type="Gene3D" id="2.10.109.10">
    <property type="entry name" value="Umud Fragment, subunit A"/>
    <property type="match status" value="1"/>
</dbReference>
<comment type="caution">
    <text evidence="8">The sequence shown here is derived from an EMBL/GenBank/DDBJ whole genome shotgun (WGS) entry which is preliminary data.</text>
</comment>
<dbReference type="PATRIC" id="fig|54915.3.peg.5895"/>
<evidence type="ECO:0000313" key="7">
    <source>
        <dbReference type="EMBL" id="GED71464.1"/>
    </source>
</evidence>
<accession>A0A0K9YJW2</accession>
<dbReference type="InterPro" id="IPR036286">
    <property type="entry name" value="LexA/Signal_pep-like_sf"/>
</dbReference>
<evidence type="ECO:0000313" key="9">
    <source>
        <dbReference type="Proteomes" id="UP000036834"/>
    </source>
</evidence>
<dbReference type="GO" id="GO:0016020">
    <property type="term" value="C:membrane"/>
    <property type="evidence" value="ECO:0007669"/>
    <property type="project" value="UniProtKB-SubCell"/>
</dbReference>
<keyword evidence="10" id="KW-1185">Reference proteome</keyword>
<sequence length="174" mass="18816">MAMVKRTLSLFTTILLVLVIALTAFLFIGKMNGGKTTLLGNEIMVVLSGSMSPTFNTGSIVAVGHTPFADIKVGDIVTFKNEDNLTVTHRVMEWKDGALVTKGDANNGIDSVPVTSDRLIGKVQYSVPLIGYLIDFIQSKIGMLVFLGIPGVYLIVSQIWKLFKLVKEAEAPAN</sequence>
<evidence type="ECO:0000313" key="8">
    <source>
        <dbReference type="EMBL" id="KNB68951.1"/>
    </source>
</evidence>
<dbReference type="GO" id="GO:0006465">
    <property type="term" value="P:signal peptide processing"/>
    <property type="evidence" value="ECO:0007669"/>
    <property type="project" value="UniProtKB-UniRule"/>
</dbReference>
<feature type="transmembrane region" description="Helical" evidence="6">
    <location>
        <begin position="141"/>
        <end position="160"/>
    </location>
</feature>
<proteinExistence type="predicted"/>
<evidence type="ECO:0000313" key="10">
    <source>
        <dbReference type="Proteomes" id="UP000319578"/>
    </source>
</evidence>
<evidence type="ECO:0000256" key="3">
    <source>
        <dbReference type="ARBA" id="ARBA00022989"/>
    </source>
</evidence>
<dbReference type="GO" id="GO:0009003">
    <property type="term" value="F:signal peptidase activity"/>
    <property type="evidence" value="ECO:0007669"/>
    <property type="project" value="UniProtKB-EC"/>
</dbReference>
<dbReference type="EMBL" id="BJON01000021">
    <property type="protein sequence ID" value="GED71464.1"/>
    <property type="molecule type" value="Genomic_DNA"/>
</dbReference>
<dbReference type="STRING" id="54915.ADS79_30995"/>
<reference evidence="8" key="2">
    <citation type="submission" date="2015-07" db="EMBL/GenBank/DDBJ databases">
        <title>MeaNS - Measles Nucleotide Surveillance Program.</title>
        <authorList>
            <person name="Tran T."/>
            <person name="Druce J."/>
        </authorList>
    </citation>
    <scope>NUCLEOTIDE SEQUENCE</scope>
    <source>
        <strain evidence="8">DSM 9887</strain>
    </source>
</reference>
<dbReference type="PRINTS" id="PR00728">
    <property type="entry name" value="SIGNALPTASE"/>
</dbReference>
<organism evidence="8 9">
    <name type="scientific">Brevibacillus reuszeri</name>
    <dbReference type="NCBI Taxonomy" id="54915"/>
    <lineage>
        <taxon>Bacteria</taxon>
        <taxon>Bacillati</taxon>
        <taxon>Bacillota</taxon>
        <taxon>Bacilli</taxon>
        <taxon>Bacillales</taxon>
        <taxon>Paenibacillaceae</taxon>
        <taxon>Brevibacillus</taxon>
    </lineage>
</organism>
<dbReference type="SUPFAM" id="SSF51306">
    <property type="entry name" value="LexA/Signal peptidase"/>
    <property type="match status" value="1"/>
</dbReference>
<feature type="transmembrane region" description="Helical" evidence="6">
    <location>
        <begin position="6"/>
        <end position="28"/>
    </location>
</feature>
<dbReference type="NCBIfam" id="TIGR02228">
    <property type="entry name" value="sigpep_I_arch"/>
    <property type="match status" value="1"/>
</dbReference>
<reference evidence="9" key="1">
    <citation type="submission" date="2015-07" db="EMBL/GenBank/DDBJ databases">
        <title>Genome sequencing project for genomic taxonomy and phylogenomics of Bacillus-like bacteria.</title>
        <authorList>
            <person name="Liu B."/>
            <person name="Wang J."/>
            <person name="Zhu Y."/>
            <person name="Liu G."/>
            <person name="Chen Q."/>
            <person name="Chen Z."/>
            <person name="Lan J."/>
            <person name="Che J."/>
            <person name="Ge C."/>
            <person name="Shi H."/>
            <person name="Pan Z."/>
            <person name="Liu X."/>
        </authorList>
    </citation>
    <scope>NUCLEOTIDE SEQUENCE [LARGE SCALE GENOMIC DNA]</scope>
    <source>
        <strain evidence="9">DSM 9887</strain>
    </source>
</reference>
<dbReference type="EC" id="3.4.21.89" evidence="5"/>
<dbReference type="PANTHER" id="PTHR10806">
    <property type="entry name" value="SIGNAL PEPTIDASE COMPLEX CATALYTIC SUBUNIT SEC11"/>
    <property type="match status" value="1"/>
</dbReference>
<evidence type="ECO:0000256" key="2">
    <source>
        <dbReference type="ARBA" id="ARBA00022692"/>
    </source>
</evidence>
<dbReference type="Proteomes" id="UP000036834">
    <property type="component" value="Unassembled WGS sequence"/>
</dbReference>
<name>A0A0K9YJW2_9BACL</name>
<evidence type="ECO:0000256" key="1">
    <source>
        <dbReference type="ARBA" id="ARBA00004370"/>
    </source>
</evidence>
<dbReference type="InterPro" id="IPR001733">
    <property type="entry name" value="Peptidase_S26B"/>
</dbReference>
<keyword evidence="2 6" id="KW-0812">Transmembrane</keyword>
<dbReference type="EMBL" id="LGIQ01000016">
    <property type="protein sequence ID" value="KNB68951.1"/>
    <property type="molecule type" value="Genomic_DNA"/>
</dbReference>
<comment type="subcellular location">
    <subcellularLocation>
        <location evidence="1">Membrane</location>
    </subcellularLocation>
</comment>